<protein>
    <submittedName>
        <fullName evidence="2">GNAT family N-acetyltransferase</fullName>
    </submittedName>
</protein>
<keyword evidence="2" id="KW-0808">Transferase</keyword>
<dbReference type="OrthoDB" id="8181984at2"/>
<evidence type="ECO:0000313" key="3">
    <source>
        <dbReference type="Proteomes" id="UP000325787"/>
    </source>
</evidence>
<dbReference type="GO" id="GO:0016740">
    <property type="term" value="F:transferase activity"/>
    <property type="evidence" value="ECO:0007669"/>
    <property type="project" value="UniProtKB-KW"/>
</dbReference>
<evidence type="ECO:0000259" key="1">
    <source>
        <dbReference type="Pfam" id="PF13480"/>
    </source>
</evidence>
<dbReference type="SUPFAM" id="SSF55729">
    <property type="entry name" value="Acyl-CoA N-acyltransferases (Nat)"/>
    <property type="match status" value="1"/>
</dbReference>
<dbReference type="InterPro" id="IPR038740">
    <property type="entry name" value="BioF2-like_GNAT_dom"/>
</dbReference>
<evidence type="ECO:0000313" key="2">
    <source>
        <dbReference type="EMBL" id="QFZ19707.1"/>
    </source>
</evidence>
<dbReference type="AlphaFoldDB" id="A0A5Q0H0E3"/>
<dbReference type="Pfam" id="PF13480">
    <property type="entry name" value="Acetyltransf_6"/>
    <property type="match status" value="1"/>
</dbReference>
<name>A0A5Q0H0E3_SACSY</name>
<reference evidence="3" key="1">
    <citation type="journal article" date="2021" name="Curr. Microbiol.">
        <title>Complete genome of nocamycin-producing strain Saccharothrix syringae NRRL B-16468 reveals the biosynthetic potential for secondary metabolites.</title>
        <authorList>
            <person name="Mo X."/>
            <person name="Yang S."/>
        </authorList>
    </citation>
    <scope>NUCLEOTIDE SEQUENCE [LARGE SCALE GENOMIC DNA]</scope>
    <source>
        <strain evidence="3">ATCC 51364 / DSM 43886 / JCM 6844 / KCTC 9398 / NBRC 14523 / NRRL B-16468 / INA 2240</strain>
    </source>
</reference>
<proteinExistence type="predicted"/>
<dbReference type="EMBL" id="CP034550">
    <property type="protein sequence ID" value="QFZ19707.1"/>
    <property type="molecule type" value="Genomic_DNA"/>
</dbReference>
<keyword evidence="3" id="KW-1185">Reference proteome</keyword>
<organism evidence="2 3">
    <name type="scientific">Saccharothrix syringae</name>
    <name type="common">Nocardiopsis syringae</name>
    <dbReference type="NCBI Taxonomy" id="103733"/>
    <lineage>
        <taxon>Bacteria</taxon>
        <taxon>Bacillati</taxon>
        <taxon>Actinomycetota</taxon>
        <taxon>Actinomycetes</taxon>
        <taxon>Pseudonocardiales</taxon>
        <taxon>Pseudonocardiaceae</taxon>
        <taxon>Saccharothrix</taxon>
    </lineage>
</organism>
<dbReference type="InterPro" id="IPR016181">
    <property type="entry name" value="Acyl_CoA_acyltransferase"/>
</dbReference>
<dbReference type="Gene3D" id="3.40.630.30">
    <property type="match status" value="1"/>
</dbReference>
<dbReference type="Proteomes" id="UP000325787">
    <property type="component" value="Chromosome"/>
</dbReference>
<dbReference type="RefSeq" id="WP_033429608.1">
    <property type="nucleotide sequence ID" value="NZ_CP034550.1"/>
</dbReference>
<gene>
    <name evidence="2" type="ORF">EKG83_21760</name>
</gene>
<feature type="domain" description="BioF2-like acetyltransferase" evidence="1">
    <location>
        <begin position="179"/>
        <end position="309"/>
    </location>
</feature>
<accession>A0A5Q0H0E3</accession>
<dbReference type="KEGG" id="ssyi:EKG83_21760"/>
<sequence>MSTRVVPGITDVPGGAWDRLVGPDGFYTTHRWLHGLHHAFGPDRVLVAEDRDGGLLGGLPTWPGEHDGSGLFDLPGVLPAATADWLWLGARRATRNELVGRARPVLRALLDHALALAREEGRAGLVMPYLPTRHALLLAAAHPRAQALLHSADAVLPIPPGGLEAHLAALPRRDRGRRRWEERAARDAGVEVDWRPFTPDLEADAVRLITQNRSRHGGTADEGWMRRVFAGQRAAGLLADAHACVATRDGRPRAILVCYGRGDRLHARYFGFDYARSRPAGEYFLLWHQVPLRHAAEAGFRRCHLGVSAWRGKVRRGAVLSPLAAVVLPLDGLTRTARRAAEHNAGAVRAWRALAPGRPGAYSPEWDLWGR</sequence>